<evidence type="ECO:0000256" key="3">
    <source>
        <dbReference type="ARBA" id="ARBA00023125"/>
    </source>
</evidence>
<dbReference type="CDD" id="cd08432">
    <property type="entry name" value="PBP2_GcdR_TrpI_HvrB_AmpR_like"/>
    <property type="match status" value="1"/>
</dbReference>
<name>A0A2A7SCQ3_BURGA</name>
<dbReference type="Pfam" id="PF03466">
    <property type="entry name" value="LysR_substrate"/>
    <property type="match status" value="1"/>
</dbReference>
<proteinExistence type="inferred from homology"/>
<dbReference type="EMBL" id="PDDY01000001">
    <property type="protein sequence ID" value="PEH41336.1"/>
    <property type="molecule type" value="Genomic_DNA"/>
</dbReference>
<dbReference type="GO" id="GO:0043565">
    <property type="term" value="F:sequence-specific DNA binding"/>
    <property type="evidence" value="ECO:0007669"/>
    <property type="project" value="TreeGrafter"/>
</dbReference>
<dbReference type="PROSITE" id="PS50931">
    <property type="entry name" value="HTH_LYSR"/>
    <property type="match status" value="1"/>
</dbReference>
<protein>
    <submittedName>
        <fullName evidence="6">LysR family transcriptional regulator</fullName>
    </submittedName>
</protein>
<dbReference type="Pfam" id="PF00126">
    <property type="entry name" value="HTH_1"/>
    <property type="match status" value="1"/>
</dbReference>
<dbReference type="InterPro" id="IPR058163">
    <property type="entry name" value="LysR-type_TF_proteobact-type"/>
</dbReference>
<dbReference type="GO" id="GO:0003700">
    <property type="term" value="F:DNA-binding transcription factor activity"/>
    <property type="evidence" value="ECO:0007669"/>
    <property type="project" value="InterPro"/>
</dbReference>
<evidence type="ECO:0000259" key="5">
    <source>
        <dbReference type="PROSITE" id="PS50931"/>
    </source>
</evidence>
<dbReference type="InterPro" id="IPR036390">
    <property type="entry name" value="WH_DNA-bd_sf"/>
</dbReference>
<evidence type="ECO:0000256" key="1">
    <source>
        <dbReference type="ARBA" id="ARBA00009437"/>
    </source>
</evidence>
<evidence type="ECO:0000256" key="2">
    <source>
        <dbReference type="ARBA" id="ARBA00023015"/>
    </source>
</evidence>
<dbReference type="PRINTS" id="PR00039">
    <property type="entry name" value="HTHLYSR"/>
</dbReference>
<evidence type="ECO:0000313" key="7">
    <source>
        <dbReference type="Proteomes" id="UP000220629"/>
    </source>
</evidence>
<organism evidence="6 7">
    <name type="scientific">Burkholderia gladioli</name>
    <name type="common">Pseudomonas marginata</name>
    <name type="synonym">Phytomonas marginata</name>
    <dbReference type="NCBI Taxonomy" id="28095"/>
    <lineage>
        <taxon>Bacteria</taxon>
        <taxon>Pseudomonadati</taxon>
        <taxon>Pseudomonadota</taxon>
        <taxon>Betaproteobacteria</taxon>
        <taxon>Burkholderiales</taxon>
        <taxon>Burkholderiaceae</taxon>
        <taxon>Burkholderia</taxon>
    </lineage>
</organism>
<dbReference type="Gene3D" id="3.40.190.10">
    <property type="entry name" value="Periplasmic binding protein-like II"/>
    <property type="match status" value="2"/>
</dbReference>
<dbReference type="InterPro" id="IPR005119">
    <property type="entry name" value="LysR_subst-bd"/>
</dbReference>
<comment type="similarity">
    <text evidence="1">Belongs to the LysR transcriptional regulatory family.</text>
</comment>
<sequence>MTRIPTHRRLPPLNALRAFEAAARHLNFRLAAEEIGVTQGAVAQQVRHLEDVLQRPLFDRLPRGLALTADGRAYFPAVQRAFAIVADATDTLSRRPSTLSISTAPSFASKWLIPRLARLRESQPALEVRVIADEKLASFRGDGVDIAIRLGKPPFGKGLAAELLFPLEVFAVAAPSLLAARPVRRVDELAGQVLLHDAHDLWPEFLEALRAGPAVDPAKGPRFNQSSLAIDAAIDGQGIALTSEPLVERDIAAGRLRRVLDFSFPLSLGFYVVHPQGAADSGPLRDLRDWLFSQRDHERASQGSDALRI</sequence>
<evidence type="ECO:0000256" key="4">
    <source>
        <dbReference type="ARBA" id="ARBA00023163"/>
    </source>
</evidence>
<keyword evidence="2" id="KW-0805">Transcription regulation</keyword>
<dbReference type="PANTHER" id="PTHR30537:SF26">
    <property type="entry name" value="GLYCINE CLEAVAGE SYSTEM TRANSCRIPTIONAL ACTIVATOR"/>
    <property type="match status" value="1"/>
</dbReference>
<dbReference type="InterPro" id="IPR000847">
    <property type="entry name" value="LysR_HTH_N"/>
</dbReference>
<accession>A0A2A7SCQ3</accession>
<gene>
    <name evidence="6" type="ORF">CRM94_03695</name>
</gene>
<evidence type="ECO:0000313" key="6">
    <source>
        <dbReference type="EMBL" id="PEH41336.1"/>
    </source>
</evidence>
<keyword evidence="3" id="KW-0238">DNA-binding</keyword>
<dbReference type="InterPro" id="IPR036388">
    <property type="entry name" value="WH-like_DNA-bd_sf"/>
</dbReference>
<comment type="caution">
    <text evidence="6">The sequence shown here is derived from an EMBL/GenBank/DDBJ whole genome shotgun (WGS) entry which is preliminary data.</text>
</comment>
<dbReference type="SUPFAM" id="SSF46785">
    <property type="entry name" value="Winged helix' DNA-binding domain"/>
    <property type="match status" value="1"/>
</dbReference>
<dbReference type="Proteomes" id="UP000220629">
    <property type="component" value="Unassembled WGS sequence"/>
</dbReference>
<dbReference type="GO" id="GO:0006351">
    <property type="term" value="P:DNA-templated transcription"/>
    <property type="evidence" value="ECO:0007669"/>
    <property type="project" value="TreeGrafter"/>
</dbReference>
<dbReference type="RefSeq" id="WP_096752312.1">
    <property type="nucleotide sequence ID" value="NZ_CADEPO010000007.1"/>
</dbReference>
<dbReference type="PANTHER" id="PTHR30537">
    <property type="entry name" value="HTH-TYPE TRANSCRIPTIONAL REGULATOR"/>
    <property type="match status" value="1"/>
</dbReference>
<dbReference type="AlphaFoldDB" id="A0A2A7SCQ3"/>
<feature type="domain" description="HTH lysR-type" evidence="5">
    <location>
        <begin position="11"/>
        <end position="68"/>
    </location>
</feature>
<reference evidence="7" key="1">
    <citation type="submission" date="2017-09" db="EMBL/GenBank/DDBJ databases">
        <title>FDA dAtabase for Regulatory Grade micrObial Sequences (FDA-ARGOS): Supporting development and validation of Infectious Disease Dx tests.</title>
        <authorList>
            <person name="Minogue T."/>
            <person name="Wolcott M."/>
            <person name="Wasieloski L."/>
            <person name="Aguilar W."/>
            <person name="Moore D."/>
            <person name="Tallon L."/>
            <person name="Sadzewicz L."/>
            <person name="Ott S."/>
            <person name="Zhao X."/>
            <person name="Nagaraj S."/>
            <person name="Vavikolanu K."/>
            <person name="Aluvathingal J."/>
            <person name="Nadendla S."/>
            <person name="Sichtig H."/>
        </authorList>
    </citation>
    <scope>NUCLEOTIDE SEQUENCE [LARGE SCALE GENOMIC DNA]</scope>
    <source>
        <strain evidence="7">FDAARGOS_390</strain>
    </source>
</reference>
<keyword evidence="4" id="KW-0804">Transcription</keyword>
<dbReference type="Gene3D" id="1.10.10.10">
    <property type="entry name" value="Winged helix-like DNA-binding domain superfamily/Winged helix DNA-binding domain"/>
    <property type="match status" value="1"/>
</dbReference>
<dbReference type="SUPFAM" id="SSF53850">
    <property type="entry name" value="Periplasmic binding protein-like II"/>
    <property type="match status" value="1"/>
</dbReference>